<dbReference type="InterPro" id="IPR009962">
    <property type="entry name" value="DUF1488"/>
</dbReference>
<dbReference type="EMBL" id="CP071504">
    <property type="protein sequence ID" value="QSX30144.1"/>
    <property type="molecule type" value="Genomic_DNA"/>
</dbReference>
<dbReference type="Pfam" id="PF07369">
    <property type="entry name" value="DUF1488"/>
    <property type="match status" value="1"/>
</dbReference>
<sequence length="85" mass="9627">MNQSIIFTDLVEWLPAQRQVRFIAQQNGVNIGCLVGLPLLTKLSGTQADETNAMQLFEDVRFDLEDKAESLIEDEAFDEEGQIRL</sequence>
<dbReference type="AlphaFoldDB" id="A0A974XTM2"/>
<organism evidence="1 2">
    <name type="scientific">Shewanella cyperi</name>
    <dbReference type="NCBI Taxonomy" id="2814292"/>
    <lineage>
        <taxon>Bacteria</taxon>
        <taxon>Pseudomonadati</taxon>
        <taxon>Pseudomonadota</taxon>
        <taxon>Gammaproteobacteria</taxon>
        <taxon>Alteromonadales</taxon>
        <taxon>Shewanellaceae</taxon>
        <taxon>Shewanella</taxon>
    </lineage>
</organism>
<proteinExistence type="predicted"/>
<dbReference type="InterPro" id="IPR036692">
    <property type="entry name" value="Shew3726-like_sf"/>
</dbReference>
<keyword evidence="2" id="KW-1185">Reference proteome</keyword>
<reference evidence="1 2" key="1">
    <citation type="submission" date="2021-03" db="EMBL/GenBank/DDBJ databases">
        <title>Novel species identification of genus Shewanella.</title>
        <authorList>
            <person name="Liu G."/>
            <person name="Zhang Q."/>
        </authorList>
    </citation>
    <scope>NUCLEOTIDE SEQUENCE [LARGE SCALE GENOMIC DNA]</scope>
    <source>
        <strain evidence="1 2">FJAT-53726</strain>
    </source>
</reference>
<name>A0A974XTM2_9GAMM</name>
<dbReference type="Gene3D" id="3.30.160.140">
    <property type="entry name" value="Shew3726-like"/>
    <property type="match status" value="1"/>
</dbReference>
<dbReference type="Proteomes" id="UP000663281">
    <property type="component" value="Chromosome"/>
</dbReference>
<dbReference type="SUPFAM" id="SSF160272">
    <property type="entry name" value="Shew3726-like"/>
    <property type="match status" value="1"/>
</dbReference>
<evidence type="ECO:0000313" key="2">
    <source>
        <dbReference type="Proteomes" id="UP000663281"/>
    </source>
</evidence>
<evidence type="ECO:0000313" key="1">
    <source>
        <dbReference type="EMBL" id="QSX30144.1"/>
    </source>
</evidence>
<protein>
    <submittedName>
        <fullName evidence="1">DUF1488 domain-containing protein</fullName>
    </submittedName>
</protein>
<accession>A0A974XTM2</accession>
<gene>
    <name evidence="1" type="ORF">JYB88_00185</name>
</gene>
<dbReference type="RefSeq" id="WP_207325096.1">
    <property type="nucleotide sequence ID" value="NZ_CP071504.1"/>
</dbReference>
<dbReference type="KEGG" id="scyp:JYB88_00185"/>